<evidence type="ECO:0000313" key="2">
    <source>
        <dbReference type="EMBL" id="ASO22175.1"/>
    </source>
</evidence>
<dbReference type="EC" id="2.7.1.2" evidence="2"/>
<keyword evidence="2" id="KW-0808">Transferase</keyword>
<dbReference type="AlphaFoldDB" id="A0A221W8E9"/>
<dbReference type="OrthoDB" id="9810372at2"/>
<organism evidence="2 3">
    <name type="scientific">Actinoalloteichus hoggarensis</name>
    <dbReference type="NCBI Taxonomy" id="1470176"/>
    <lineage>
        <taxon>Bacteria</taxon>
        <taxon>Bacillati</taxon>
        <taxon>Actinomycetota</taxon>
        <taxon>Actinomycetes</taxon>
        <taxon>Pseudonocardiales</taxon>
        <taxon>Pseudonocardiaceae</taxon>
        <taxon>Actinoalloteichus</taxon>
    </lineage>
</organism>
<proteinExistence type="inferred from homology"/>
<accession>A0A221W8E9</accession>
<evidence type="ECO:0000313" key="3">
    <source>
        <dbReference type="Proteomes" id="UP000204221"/>
    </source>
</evidence>
<name>A0A221W8E9_9PSEU</name>
<protein>
    <submittedName>
        <fullName evidence="2">Glucokinase</fullName>
        <ecNumber evidence="2">2.7.1.2</ecNumber>
    </submittedName>
</protein>
<dbReference type="SUPFAM" id="SSF53067">
    <property type="entry name" value="Actin-like ATPase domain"/>
    <property type="match status" value="1"/>
</dbReference>
<dbReference type="PANTHER" id="PTHR18964:SF173">
    <property type="entry name" value="GLUCOKINASE"/>
    <property type="match status" value="1"/>
</dbReference>
<dbReference type="InterPro" id="IPR043129">
    <property type="entry name" value="ATPase_NBD"/>
</dbReference>
<dbReference type="GO" id="GO:0004340">
    <property type="term" value="F:glucokinase activity"/>
    <property type="evidence" value="ECO:0007669"/>
    <property type="project" value="UniProtKB-EC"/>
</dbReference>
<keyword evidence="3" id="KW-1185">Reference proteome</keyword>
<dbReference type="InterPro" id="IPR049874">
    <property type="entry name" value="ROK_cs"/>
</dbReference>
<dbReference type="InterPro" id="IPR000600">
    <property type="entry name" value="ROK"/>
</dbReference>
<sequence>MLTVGLDVGGTSVRAGVVDEHGTVLRLERTETPAEEQRLDDAVVNIVSDLVGEYEVAAVGLAVAGFVSEDRASVRFAPHLAWRHAPVAERISRRLGLPVVLEHDVNAAALAEHRFGAARGAGVAVLVAVGTGIGAALLIDGLLFRGSFGVAPELGHLVVVPEGRRCPCGKSGCWERYTSGTALASRARELLAERPETDSTLRVFAADPARLTGERVAEAARKGDEIALAALAEFAHWLGSGLALVSDVYDPEVIVLGGGVAASAELFLDRARDRHAEATTGAGFRPAARIRVAELGGVAGIVGAAQLAREHVEQTS</sequence>
<gene>
    <name evidence="2" type="primary">glkA2</name>
    <name evidence="2" type="ORF">AHOG_22810</name>
</gene>
<reference evidence="2 3" key="1">
    <citation type="submission" date="2017-07" db="EMBL/GenBank/DDBJ databases">
        <title>Complete genome sequence of Actinoalloteichus hoggarensis DSM 45943, type strain of Actinoalloteichus hoggarensis.</title>
        <authorList>
            <person name="Ruckert C."/>
            <person name="Nouioui I."/>
            <person name="Willmese J."/>
            <person name="van Wezel G."/>
            <person name="Klenk H.-P."/>
            <person name="Kalinowski J."/>
            <person name="Zotchev S.B."/>
        </authorList>
    </citation>
    <scope>NUCLEOTIDE SEQUENCE [LARGE SCALE GENOMIC DNA]</scope>
    <source>
        <strain evidence="2 3">DSM 45943</strain>
    </source>
</reference>
<dbReference type="PROSITE" id="PS01125">
    <property type="entry name" value="ROK"/>
    <property type="match status" value="1"/>
</dbReference>
<dbReference type="Gene3D" id="3.30.420.40">
    <property type="match status" value="2"/>
</dbReference>
<dbReference type="KEGG" id="ahg:AHOG_22810"/>
<dbReference type="PANTHER" id="PTHR18964">
    <property type="entry name" value="ROK (REPRESSOR, ORF, KINASE) FAMILY"/>
    <property type="match status" value="1"/>
</dbReference>
<dbReference type="Proteomes" id="UP000204221">
    <property type="component" value="Chromosome"/>
</dbReference>
<keyword evidence="2" id="KW-0418">Kinase</keyword>
<evidence type="ECO:0000256" key="1">
    <source>
        <dbReference type="ARBA" id="ARBA00006479"/>
    </source>
</evidence>
<dbReference type="RefSeq" id="WP_093943189.1">
    <property type="nucleotide sequence ID" value="NZ_CP022521.1"/>
</dbReference>
<comment type="similarity">
    <text evidence="1">Belongs to the ROK (NagC/XylR) family.</text>
</comment>
<dbReference type="EMBL" id="CP022521">
    <property type="protein sequence ID" value="ASO22175.1"/>
    <property type="molecule type" value="Genomic_DNA"/>
</dbReference>
<dbReference type="Pfam" id="PF00480">
    <property type="entry name" value="ROK"/>
    <property type="match status" value="1"/>
</dbReference>